<dbReference type="PANTHER" id="PTHR35546:SF80">
    <property type="entry name" value="F-BOX DOMAIN CONTAINING PROTEIN EXPRESSED"/>
    <property type="match status" value="1"/>
</dbReference>
<proteinExistence type="predicted"/>
<gene>
    <name evidence="2" type="ORF">URODEC1_LOCUS116745</name>
</gene>
<sequence>MEVMRMKIPRAASLPDDLIAAILVRVPYPSLCRFKCVSRLWLSICSDPGIRRKCPQTLSGFFFLGEELCPSGYAPRFVNASGRGRAMVDPSLSFLPPSHRDMTIVDSCNGLLLCCRLNPRGDVSCYFVCNPATRRWIELPGSEATMNPSLSAAIRLGFDTAVSSHFKVFCVHNEKDFAVLDRRTEAGIYSSETGAWTYRQIEWDDAAIVNGSSKSVFFNGTLHLTTLDPLLSSVDFPEVDTLHLTTLDSFLSSVEFPEEEDDTLHLTTLESSLVTVGMDGKTWRRIPTPRNFDFIGASQGHLYGVYKDYRHEVSVWVLEDYAGQEWKLKHTITGPDLFGDSTIIRKFHMVHAIIHPERSLMFLTVGPARNLISYNFVTRKVHAISTLGENSKPPCPYIPCFSEWLSDGY</sequence>
<evidence type="ECO:0000313" key="2">
    <source>
        <dbReference type="EMBL" id="CAL5095945.1"/>
    </source>
</evidence>
<dbReference type="SUPFAM" id="SSF81383">
    <property type="entry name" value="F-box domain"/>
    <property type="match status" value="1"/>
</dbReference>
<accession>A0ABC9GID4</accession>
<dbReference type="Gene3D" id="1.20.1280.50">
    <property type="match status" value="1"/>
</dbReference>
<dbReference type="InterPro" id="IPR017451">
    <property type="entry name" value="F-box-assoc_interact_dom"/>
</dbReference>
<dbReference type="Pfam" id="PF24750">
    <property type="entry name" value="b-prop_At3g26010-like"/>
    <property type="match status" value="1"/>
</dbReference>
<dbReference type="PANTHER" id="PTHR35546">
    <property type="entry name" value="F-BOX PROTEIN INTERACTION DOMAIN PROTEIN-RELATED"/>
    <property type="match status" value="1"/>
</dbReference>
<name>A0ABC9GID4_9POAL</name>
<feature type="domain" description="F-box" evidence="1">
    <location>
        <begin position="14"/>
        <end position="54"/>
    </location>
</feature>
<dbReference type="SMART" id="SM00256">
    <property type="entry name" value="FBOX"/>
    <property type="match status" value="1"/>
</dbReference>
<keyword evidence="3" id="KW-1185">Reference proteome</keyword>
<dbReference type="NCBIfam" id="TIGR01640">
    <property type="entry name" value="F_box_assoc_1"/>
    <property type="match status" value="1"/>
</dbReference>
<evidence type="ECO:0000313" key="3">
    <source>
        <dbReference type="Proteomes" id="UP001497457"/>
    </source>
</evidence>
<dbReference type="InterPro" id="IPR056592">
    <property type="entry name" value="Beta-prop_At3g26010-like"/>
</dbReference>
<reference evidence="3" key="1">
    <citation type="submission" date="2024-06" db="EMBL/GenBank/DDBJ databases">
        <authorList>
            <person name="Ryan C."/>
        </authorList>
    </citation>
    <scope>NUCLEOTIDE SEQUENCE [LARGE SCALE GENOMIC DNA]</scope>
</reference>
<dbReference type="Proteomes" id="UP001497457">
    <property type="component" value="Chromosome 9rd"/>
</dbReference>
<evidence type="ECO:0000259" key="1">
    <source>
        <dbReference type="SMART" id="SM00256"/>
    </source>
</evidence>
<dbReference type="InterPro" id="IPR055290">
    <property type="entry name" value="At3g26010-like"/>
</dbReference>
<protein>
    <recommendedName>
        <fullName evidence="1">F-box domain-containing protein</fullName>
    </recommendedName>
</protein>
<organism evidence="2 3">
    <name type="scientific">Urochloa decumbens</name>
    <dbReference type="NCBI Taxonomy" id="240449"/>
    <lineage>
        <taxon>Eukaryota</taxon>
        <taxon>Viridiplantae</taxon>
        <taxon>Streptophyta</taxon>
        <taxon>Embryophyta</taxon>
        <taxon>Tracheophyta</taxon>
        <taxon>Spermatophyta</taxon>
        <taxon>Magnoliopsida</taxon>
        <taxon>Liliopsida</taxon>
        <taxon>Poales</taxon>
        <taxon>Poaceae</taxon>
        <taxon>PACMAD clade</taxon>
        <taxon>Panicoideae</taxon>
        <taxon>Panicodae</taxon>
        <taxon>Paniceae</taxon>
        <taxon>Melinidinae</taxon>
        <taxon>Urochloa</taxon>
    </lineage>
</organism>
<dbReference type="Pfam" id="PF00646">
    <property type="entry name" value="F-box"/>
    <property type="match status" value="1"/>
</dbReference>
<dbReference type="EMBL" id="OZ075119">
    <property type="protein sequence ID" value="CAL5095945.1"/>
    <property type="molecule type" value="Genomic_DNA"/>
</dbReference>
<dbReference type="InterPro" id="IPR036047">
    <property type="entry name" value="F-box-like_dom_sf"/>
</dbReference>
<dbReference type="AlphaFoldDB" id="A0ABC9GID4"/>
<reference evidence="2 3" key="2">
    <citation type="submission" date="2024-10" db="EMBL/GenBank/DDBJ databases">
        <authorList>
            <person name="Ryan C."/>
        </authorList>
    </citation>
    <scope>NUCLEOTIDE SEQUENCE [LARGE SCALE GENOMIC DNA]</scope>
</reference>
<dbReference type="InterPro" id="IPR001810">
    <property type="entry name" value="F-box_dom"/>
</dbReference>